<dbReference type="Proteomes" id="UP000824260">
    <property type="component" value="Unassembled WGS sequence"/>
</dbReference>
<dbReference type="AlphaFoldDB" id="A0A9D1CY01"/>
<sequence>MTASIAHEIEAAIKDGMFPEVVIDAIQQTGNAPRPSPYYLRTILRRWRRDGILNADQLAADKEKHEQRSTPPWWKSNPALRYEQRPINNDESLFTDLSAYLKRRKSDEKPEASSL</sequence>
<reference evidence="1" key="2">
    <citation type="journal article" date="2021" name="PeerJ">
        <title>Extensive microbial diversity within the chicken gut microbiome revealed by metagenomics and culture.</title>
        <authorList>
            <person name="Gilroy R."/>
            <person name="Ravi A."/>
            <person name="Getino M."/>
            <person name="Pursley I."/>
            <person name="Horton D.L."/>
            <person name="Alikhan N.F."/>
            <person name="Baker D."/>
            <person name="Gharbi K."/>
            <person name="Hall N."/>
            <person name="Watson M."/>
            <person name="Adriaenssens E.M."/>
            <person name="Foster-Nyarko E."/>
            <person name="Jarju S."/>
            <person name="Secka A."/>
            <person name="Antonio M."/>
            <person name="Oren A."/>
            <person name="Chaudhuri R.R."/>
            <person name="La Ragione R."/>
            <person name="Hildebrand F."/>
            <person name="Pallen M.J."/>
        </authorList>
    </citation>
    <scope>NUCLEOTIDE SEQUENCE</scope>
    <source>
        <strain evidence="1">ChiSjej6B24-2974</strain>
    </source>
</reference>
<dbReference type="SUPFAM" id="SSF158499">
    <property type="entry name" value="DnaD domain-like"/>
    <property type="match status" value="1"/>
</dbReference>
<dbReference type="EMBL" id="DVFZ01000079">
    <property type="protein sequence ID" value="HIQ83030.1"/>
    <property type="molecule type" value="Genomic_DNA"/>
</dbReference>
<organism evidence="1 2">
    <name type="scientific">Candidatus Pullichristensenella stercorigallinarum</name>
    <dbReference type="NCBI Taxonomy" id="2840909"/>
    <lineage>
        <taxon>Bacteria</taxon>
        <taxon>Bacillati</taxon>
        <taxon>Bacillota</taxon>
        <taxon>Clostridia</taxon>
        <taxon>Candidatus Pullichristensenella</taxon>
    </lineage>
</organism>
<evidence type="ECO:0000313" key="2">
    <source>
        <dbReference type="Proteomes" id="UP000824260"/>
    </source>
</evidence>
<accession>A0A9D1CY01</accession>
<dbReference type="InterPro" id="IPR034829">
    <property type="entry name" value="DnaD-like_sf"/>
</dbReference>
<dbReference type="Gene3D" id="1.10.10.630">
    <property type="entry name" value="DnaD domain-like"/>
    <property type="match status" value="1"/>
</dbReference>
<protein>
    <submittedName>
        <fullName evidence="1">DnaD domain protein</fullName>
    </submittedName>
</protein>
<name>A0A9D1CY01_9FIRM</name>
<reference evidence="1" key="1">
    <citation type="submission" date="2020-10" db="EMBL/GenBank/DDBJ databases">
        <authorList>
            <person name="Gilroy R."/>
        </authorList>
    </citation>
    <scope>NUCLEOTIDE SEQUENCE</scope>
    <source>
        <strain evidence="1">ChiSjej6B24-2974</strain>
    </source>
</reference>
<evidence type="ECO:0000313" key="1">
    <source>
        <dbReference type="EMBL" id="HIQ83030.1"/>
    </source>
</evidence>
<comment type="caution">
    <text evidence="1">The sequence shown here is derived from an EMBL/GenBank/DDBJ whole genome shotgun (WGS) entry which is preliminary data.</text>
</comment>
<gene>
    <name evidence="1" type="ORF">IAA52_07990</name>
</gene>
<proteinExistence type="predicted"/>